<accession>A0A7J8WCT2</accession>
<evidence type="ECO:0000313" key="2">
    <source>
        <dbReference type="Proteomes" id="UP000593573"/>
    </source>
</evidence>
<name>A0A7J8WCT2_9ROSI</name>
<reference evidence="1 2" key="1">
    <citation type="journal article" date="2019" name="Genome Biol. Evol.">
        <title>Insights into the evolution of the New World diploid cottons (Gossypium, subgenus Houzingenia) based on genome sequencing.</title>
        <authorList>
            <person name="Grover C.E."/>
            <person name="Arick M.A. 2nd"/>
            <person name="Thrash A."/>
            <person name="Conover J.L."/>
            <person name="Sanders W.S."/>
            <person name="Peterson D.G."/>
            <person name="Frelichowski J.E."/>
            <person name="Scheffler J.A."/>
            <person name="Scheffler B.E."/>
            <person name="Wendel J.F."/>
        </authorList>
    </citation>
    <scope>NUCLEOTIDE SEQUENCE [LARGE SCALE GENOMIC DNA]</scope>
    <source>
        <strain evidence="1">57</strain>
        <tissue evidence="1">Leaf</tissue>
    </source>
</reference>
<proteinExistence type="predicted"/>
<gene>
    <name evidence="1" type="ORF">Goklo_007413</name>
</gene>
<keyword evidence="2" id="KW-1185">Reference proteome</keyword>
<protein>
    <submittedName>
        <fullName evidence="1">Uncharacterized protein</fullName>
    </submittedName>
</protein>
<organism evidence="1 2">
    <name type="scientific">Gossypium klotzschianum</name>
    <dbReference type="NCBI Taxonomy" id="34286"/>
    <lineage>
        <taxon>Eukaryota</taxon>
        <taxon>Viridiplantae</taxon>
        <taxon>Streptophyta</taxon>
        <taxon>Embryophyta</taxon>
        <taxon>Tracheophyta</taxon>
        <taxon>Spermatophyta</taxon>
        <taxon>Magnoliopsida</taxon>
        <taxon>eudicotyledons</taxon>
        <taxon>Gunneridae</taxon>
        <taxon>Pentapetalae</taxon>
        <taxon>rosids</taxon>
        <taxon>malvids</taxon>
        <taxon>Malvales</taxon>
        <taxon>Malvaceae</taxon>
        <taxon>Malvoideae</taxon>
        <taxon>Gossypium</taxon>
    </lineage>
</organism>
<dbReference type="Proteomes" id="UP000593573">
    <property type="component" value="Unassembled WGS sequence"/>
</dbReference>
<dbReference type="EMBL" id="JABFAB010245934">
    <property type="protein sequence ID" value="MBA0672848.1"/>
    <property type="molecule type" value="Genomic_DNA"/>
</dbReference>
<comment type="caution">
    <text evidence="1">The sequence shown here is derived from an EMBL/GenBank/DDBJ whole genome shotgun (WGS) entry which is preliminary data.</text>
</comment>
<dbReference type="AlphaFoldDB" id="A0A7J8WCT2"/>
<evidence type="ECO:0000313" key="1">
    <source>
        <dbReference type="EMBL" id="MBA0672848.1"/>
    </source>
</evidence>
<sequence length="17" mass="2075">MLIRLVILFLKLLLNDF</sequence>